<dbReference type="HOGENOM" id="CLU_2910458_0_0_1"/>
<dbReference type="GeneID" id="19337571"/>
<evidence type="ECO:0000313" key="1">
    <source>
        <dbReference type="EMBL" id="EME80148.1"/>
    </source>
</evidence>
<organism evidence="1 2">
    <name type="scientific">Pseudocercospora fijiensis (strain CIRAD86)</name>
    <name type="common">Black leaf streak disease fungus</name>
    <name type="synonym">Mycosphaerella fijiensis</name>
    <dbReference type="NCBI Taxonomy" id="383855"/>
    <lineage>
        <taxon>Eukaryota</taxon>
        <taxon>Fungi</taxon>
        <taxon>Dikarya</taxon>
        <taxon>Ascomycota</taxon>
        <taxon>Pezizomycotina</taxon>
        <taxon>Dothideomycetes</taxon>
        <taxon>Dothideomycetidae</taxon>
        <taxon>Mycosphaerellales</taxon>
        <taxon>Mycosphaerellaceae</taxon>
        <taxon>Pseudocercospora</taxon>
    </lineage>
</organism>
<accession>M3ASM3</accession>
<dbReference type="AlphaFoldDB" id="M3ASM3"/>
<dbReference type="OrthoDB" id="10265467at2759"/>
<dbReference type="EMBL" id="KB446561">
    <property type="protein sequence ID" value="EME80148.1"/>
    <property type="molecule type" value="Genomic_DNA"/>
</dbReference>
<proteinExistence type="predicted"/>
<evidence type="ECO:0000313" key="2">
    <source>
        <dbReference type="Proteomes" id="UP000016932"/>
    </source>
</evidence>
<feature type="non-terminal residue" evidence="1">
    <location>
        <position position="1"/>
    </location>
</feature>
<sequence length="62" mass="6958">ILRAGSSLCDVVSTPSFSELWSAESVALFRLEVDFELETRPGRPVQSPRTRQSDSVVILYRC</sequence>
<reference evidence="1 2" key="1">
    <citation type="journal article" date="2012" name="PLoS Pathog.">
        <title>Diverse lifestyles and strategies of plant pathogenesis encoded in the genomes of eighteen Dothideomycetes fungi.</title>
        <authorList>
            <person name="Ohm R.A."/>
            <person name="Feau N."/>
            <person name="Henrissat B."/>
            <person name="Schoch C.L."/>
            <person name="Horwitz B.A."/>
            <person name="Barry K.W."/>
            <person name="Condon B.J."/>
            <person name="Copeland A.C."/>
            <person name="Dhillon B."/>
            <person name="Glaser F."/>
            <person name="Hesse C.N."/>
            <person name="Kosti I."/>
            <person name="LaButti K."/>
            <person name="Lindquist E.A."/>
            <person name="Lucas S."/>
            <person name="Salamov A.A."/>
            <person name="Bradshaw R.E."/>
            <person name="Ciuffetti L."/>
            <person name="Hamelin R.C."/>
            <person name="Kema G.H.J."/>
            <person name="Lawrence C."/>
            <person name="Scott J.A."/>
            <person name="Spatafora J.W."/>
            <person name="Turgeon B.G."/>
            <person name="de Wit P.J.G.M."/>
            <person name="Zhong S."/>
            <person name="Goodwin S.B."/>
            <person name="Grigoriev I.V."/>
        </authorList>
    </citation>
    <scope>NUCLEOTIDE SEQUENCE [LARGE SCALE GENOMIC DNA]</scope>
    <source>
        <strain evidence="1 2">CIRAD86</strain>
    </source>
</reference>
<dbReference type="VEuPathDB" id="FungiDB:MYCFIDRAFT_211981"/>
<keyword evidence="2" id="KW-1185">Reference proteome</keyword>
<name>M3ASM3_PSEFD</name>
<dbReference type="KEGG" id="pfj:MYCFIDRAFT_211981"/>
<dbReference type="RefSeq" id="XP_007929193.1">
    <property type="nucleotide sequence ID" value="XM_007931002.1"/>
</dbReference>
<dbReference type="Proteomes" id="UP000016932">
    <property type="component" value="Unassembled WGS sequence"/>
</dbReference>
<protein>
    <submittedName>
        <fullName evidence="1">Uncharacterized protein</fullName>
    </submittedName>
</protein>
<gene>
    <name evidence="1" type="ORF">MYCFIDRAFT_211981</name>
</gene>